<comment type="subcellular location">
    <subcellularLocation>
        <location evidence="2">Cytoplasm</location>
    </subcellularLocation>
</comment>
<gene>
    <name evidence="2" type="primary">rsfS</name>
    <name evidence="3" type="ORF">J2Z43_002645</name>
</gene>
<sequence>MAFEQMTVDQMTKVIYDAIEDKLGKDTVIINVGAVSSLCDYFIITTASSQRQVKAIADSVEEEMTKNGMEPRGKEGYDTKNWILIDYVDVMVHVFDEDNRGFYNLEKLWRDAPYIDVEGLK</sequence>
<dbReference type="SUPFAM" id="SSF81301">
    <property type="entry name" value="Nucleotidyltransferase"/>
    <property type="match status" value="1"/>
</dbReference>
<name>A0ABS4EE34_9FIRM</name>
<evidence type="ECO:0000313" key="4">
    <source>
        <dbReference type="Proteomes" id="UP000767291"/>
    </source>
</evidence>
<dbReference type="PANTHER" id="PTHR21043:SF0">
    <property type="entry name" value="MITOCHONDRIAL ASSEMBLY OF RIBOSOMAL LARGE SUBUNIT PROTEIN 1"/>
    <property type="match status" value="1"/>
</dbReference>
<protein>
    <recommendedName>
        <fullName evidence="2">Ribosomal silencing factor RsfS</fullName>
    </recommendedName>
</protein>
<evidence type="ECO:0000256" key="2">
    <source>
        <dbReference type="HAMAP-Rule" id="MF_01477"/>
    </source>
</evidence>
<organism evidence="3 4">
    <name type="scientific">Metaclostridioides mangenotii</name>
    <dbReference type="NCBI Taxonomy" id="1540"/>
    <lineage>
        <taxon>Bacteria</taxon>
        <taxon>Bacillati</taxon>
        <taxon>Bacillota</taxon>
        <taxon>Clostridia</taxon>
        <taxon>Peptostreptococcales</taxon>
        <taxon>Peptostreptococcaceae</taxon>
        <taxon>Metaclostridioides</taxon>
    </lineage>
</organism>
<comment type="subunit">
    <text evidence="2">Interacts with ribosomal protein uL14 (rplN).</text>
</comment>
<evidence type="ECO:0000256" key="1">
    <source>
        <dbReference type="ARBA" id="ARBA00010574"/>
    </source>
</evidence>
<comment type="function">
    <text evidence="2">Functions as a ribosomal silencing factor. Interacts with ribosomal protein uL14 (rplN), blocking formation of intersubunit bridge B8. Prevents association of the 30S and 50S ribosomal subunits and the formation of functional ribosomes, thus repressing translation.</text>
</comment>
<keyword evidence="2" id="KW-0963">Cytoplasm</keyword>
<dbReference type="EMBL" id="JAGGJX010000007">
    <property type="protein sequence ID" value="MBP1856197.1"/>
    <property type="molecule type" value="Genomic_DNA"/>
</dbReference>
<accession>A0ABS4EE34</accession>
<dbReference type="InterPro" id="IPR043519">
    <property type="entry name" value="NT_sf"/>
</dbReference>
<comment type="caution">
    <text evidence="3">The sequence shown here is derived from an EMBL/GenBank/DDBJ whole genome shotgun (WGS) entry which is preliminary data.</text>
</comment>
<proteinExistence type="inferred from homology"/>
<dbReference type="Proteomes" id="UP000767291">
    <property type="component" value="Unassembled WGS sequence"/>
</dbReference>
<dbReference type="InterPro" id="IPR004394">
    <property type="entry name" value="Iojap/RsfS/C7orf30"/>
</dbReference>
<evidence type="ECO:0000313" key="3">
    <source>
        <dbReference type="EMBL" id="MBP1856197.1"/>
    </source>
</evidence>
<dbReference type="Pfam" id="PF02410">
    <property type="entry name" value="RsfS"/>
    <property type="match status" value="1"/>
</dbReference>
<keyword evidence="4" id="KW-1185">Reference proteome</keyword>
<dbReference type="NCBIfam" id="TIGR00090">
    <property type="entry name" value="rsfS_iojap_ybeB"/>
    <property type="match status" value="1"/>
</dbReference>
<dbReference type="Gene3D" id="3.30.460.10">
    <property type="entry name" value="Beta Polymerase, domain 2"/>
    <property type="match status" value="1"/>
</dbReference>
<comment type="similarity">
    <text evidence="1 2">Belongs to the Iojap/RsfS family.</text>
</comment>
<dbReference type="PANTHER" id="PTHR21043">
    <property type="entry name" value="IOJAP SUPERFAMILY ORTHOLOG"/>
    <property type="match status" value="1"/>
</dbReference>
<keyword evidence="2" id="KW-0678">Repressor</keyword>
<dbReference type="HAMAP" id="MF_01477">
    <property type="entry name" value="Iojap_RsfS"/>
    <property type="match status" value="1"/>
</dbReference>
<reference evidence="3 4" key="1">
    <citation type="submission" date="2021-03" db="EMBL/GenBank/DDBJ databases">
        <title>Genomic Encyclopedia of Type Strains, Phase IV (KMG-IV): sequencing the most valuable type-strain genomes for metagenomic binning, comparative biology and taxonomic classification.</title>
        <authorList>
            <person name="Goeker M."/>
        </authorList>
    </citation>
    <scope>NUCLEOTIDE SEQUENCE [LARGE SCALE GENOMIC DNA]</scope>
    <source>
        <strain evidence="3 4">DSM 1289</strain>
    </source>
</reference>
<keyword evidence="2" id="KW-0810">Translation regulation</keyword>